<organism evidence="2 3">
    <name type="scientific">Pseudodesulfovibrio alkaliphilus</name>
    <dbReference type="NCBI Taxonomy" id="2661613"/>
    <lineage>
        <taxon>Bacteria</taxon>
        <taxon>Pseudomonadati</taxon>
        <taxon>Thermodesulfobacteriota</taxon>
        <taxon>Desulfovibrionia</taxon>
        <taxon>Desulfovibrionales</taxon>
        <taxon>Desulfovibrionaceae</taxon>
    </lineage>
</organism>
<dbReference type="InterPro" id="IPR053170">
    <property type="entry name" value="Transcription_regulator"/>
</dbReference>
<evidence type="ECO:0000313" key="2">
    <source>
        <dbReference type="EMBL" id="MUM77005.1"/>
    </source>
</evidence>
<keyword evidence="1" id="KW-1133">Transmembrane helix</keyword>
<reference evidence="2 3" key="1">
    <citation type="submission" date="2019-11" db="EMBL/GenBank/DDBJ databases">
        <title>Pseudodesulfovibrio alkaliphilus, sp. nov., an alkaliphilic sulfate-reducing bacteria from mud volcano of Taman peninsula, Russia.</title>
        <authorList>
            <person name="Frolova A."/>
            <person name="Merkel A.Y."/>
            <person name="Slobodkin A.I."/>
        </authorList>
    </citation>
    <scope>NUCLEOTIDE SEQUENCE [LARGE SCALE GENOMIC DNA]</scope>
    <source>
        <strain evidence="2 3">F-1</strain>
    </source>
</reference>
<comment type="caution">
    <text evidence="2">The sequence shown here is derived from an EMBL/GenBank/DDBJ whole genome shotgun (WGS) entry which is preliminary data.</text>
</comment>
<feature type="transmembrane region" description="Helical" evidence="1">
    <location>
        <begin position="154"/>
        <end position="177"/>
    </location>
</feature>
<feature type="transmembrane region" description="Helical" evidence="1">
    <location>
        <begin position="59"/>
        <end position="77"/>
    </location>
</feature>
<dbReference type="EMBL" id="WODC01000002">
    <property type="protein sequence ID" value="MUM77005.1"/>
    <property type="molecule type" value="Genomic_DNA"/>
</dbReference>
<dbReference type="RefSeq" id="WP_155932713.1">
    <property type="nucleotide sequence ID" value="NZ_WODC01000002.1"/>
</dbReference>
<accession>A0A7K1KLR5</accession>
<gene>
    <name evidence="2" type="ORF">GKC30_05105</name>
</gene>
<protein>
    <submittedName>
        <fullName evidence="2">Metal-dependent hydrolase</fullName>
    </submittedName>
</protein>
<dbReference type="GO" id="GO:0016787">
    <property type="term" value="F:hydrolase activity"/>
    <property type="evidence" value="ECO:0007669"/>
    <property type="project" value="UniProtKB-KW"/>
</dbReference>
<dbReference type="PANTHER" id="PTHR40031:SF1">
    <property type="entry name" value="MEMBRANE-BOUND METAL-DEPENDENT HYDROLASE"/>
    <property type="match status" value="1"/>
</dbReference>
<dbReference type="AlphaFoldDB" id="A0A7K1KLR5"/>
<feature type="transmembrane region" description="Helical" evidence="1">
    <location>
        <begin position="89"/>
        <end position="107"/>
    </location>
</feature>
<dbReference type="Proteomes" id="UP000461162">
    <property type="component" value="Unassembled WGS sequence"/>
</dbReference>
<evidence type="ECO:0000313" key="3">
    <source>
        <dbReference type="Proteomes" id="UP000461162"/>
    </source>
</evidence>
<evidence type="ECO:0000256" key="1">
    <source>
        <dbReference type="SAM" id="Phobius"/>
    </source>
</evidence>
<keyword evidence="1" id="KW-0472">Membrane</keyword>
<proteinExistence type="predicted"/>
<keyword evidence="3" id="KW-1185">Reference proteome</keyword>
<dbReference type="PANTHER" id="PTHR40031">
    <property type="entry name" value="HYPOTHETICAL MEMBRANE SPANNING PROTEIN"/>
    <property type="match status" value="1"/>
</dbReference>
<dbReference type="Pfam" id="PF04307">
    <property type="entry name" value="YdjM"/>
    <property type="match status" value="1"/>
</dbReference>
<sequence>MDPVTHIASGVMGALAARKWLPNARYLVPFGMLCSWIPDGDIFFGRGDPEFNLLHHRGVSTSFFGGLIMALALAALYRRISRGTPFTSAAIFAYLMILTHIWLDLITTYGTQILAPFSNHRFALDGAFIIDPLFTLTALALIGLAIVWKNSRHVIAMAGMTWFFAYPLANMALGAYLETIYAERLTRRGIAHDTIHVTPDALSPRYWKVVTTQGDDYLLDTMDLLGGEVEPMRRFRRADTGELTSLGRRESMFATYAWFAKWPYVVRDTLEGNPVEGVAVTFGDLRFVSTNPVLARHFGSRREPFVLKAFLDGSGELTAWSFTMGASSFDESLER</sequence>
<keyword evidence="1" id="KW-0812">Transmembrane</keyword>
<dbReference type="InterPro" id="IPR007404">
    <property type="entry name" value="YdjM-like"/>
</dbReference>
<name>A0A7K1KLR5_9BACT</name>
<feature type="transmembrane region" description="Helical" evidence="1">
    <location>
        <begin position="127"/>
        <end position="147"/>
    </location>
</feature>
<keyword evidence="2" id="KW-0378">Hydrolase</keyword>